<evidence type="ECO:0000256" key="12">
    <source>
        <dbReference type="SAM" id="MobiDB-lite"/>
    </source>
</evidence>
<proteinExistence type="inferred from homology"/>
<dbReference type="GO" id="GO:0005524">
    <property type="term" value="F:ATP binding"/>
    <property type="evidence" value="ECO:0007669"/>
    <property type="project" value="UniProtKB-KW"/>
</dbReference>
<keyword evidence="5 13" id="KW-0812">Transmembrane</keyword>
<organism evidence="16 17">
    <name type="scientific">Mycolicibacterium fluoranthenivorans</name>
    <dbReference type="NCBI Taxonomy" id="258505"/>
    <lineage>
        <taxon>Bacteria</taxon>
        <taxon>Bacillati</taxon>
        <taxon>Actinomycetota</taxon>
        <taxon>Actinomycetes</taxon>
        <taxon>Mycobacteriales</taxon>
        <taxon>Mycobacteriaceae</taxon>
        <taxon>Mycolicibacterium</taxon>
    </lineage>
</organism>
<dbReference type="InterPro" id="IPR011527">
    <property type="entry name" value="ABC1_TM_dom"/>
</dbReference>
<dbReference type="Gene3D" id="3.40.50.300">
    <property type="entry name" value="P-loop containing nucleotide triphosphate hydrolases"/>
    <property type="match status" value="1"/>
</dbReference>
<dbReference type="InterPro" id="IPR036640">
    <property type="entry name" value="ABC1_TM_sf"/>
</dbReference>
<dbReference type="PROSITE" id="PS50929">
    <property type="entry name" value="ABC_TM1F"/>
    <property type="match status" value="1"/>
</dbReference>
<dbReference type="PROSITE" id="PS00211">
    <property type="entry name" value="ABC_TRANSPORTER_1"/>
    <property type="match status" value="1"/>
</dbReference>
<dbReference type="InterPro" id="IPR003439">
    <property type="entry name" value="ABC_transporter-like_ATP-bd"/>
</dbReference>
<dbReference type="AlphaFoldDB" id="A0A1G4V8B1"/>
<dbReference type="InterPro" id="IPR027417">
    <property type="entry name" value="P-loop_NTPase"/>
</dbReference>
<evidence type="ECO:0000256" key="1">
    <source>
        <dbReference type="ARBA" id="ARBA00004429"/>
    </source>
</evidence>
<dbReference type="InterPro" id="IPR017871">
    <property type="entry name" value="ABC_transporter-like_CS"/>
</dbReference>
<dbReference type="SUPFAM" id="SSF90123">
    <property type="entry name" value="ABC transporter transmembrane region"/>
    <property type="match status" value="1"/>
</dbReference>
<evidence type="ECO:0000256" key="13">
    <source>
        <dbReference type="SAM" id="Phobius"/>
    </source>
</evidence>
<dbReference type="Pfam" id="PF00005">
    <property type="entry name" value="ABC_tran"/>
    <property type="match status" value="1"/>
</dbReference>
<evidence type="ECO:0000256" key="8">
    <source>
        <dbReference type="ARBA" id="ARBA00022967"/>
    </source>
</evidence>
<feature type="domain" description="ABC transmembrane type-1" evidence="15">
    <location>
        <begin position="57"/>
        <end position="264"/>
    </location>
</feature>
<dbReference type="STRING" id="1502745.SAMN02799620_00487"/>
<name>A0A1G4V8B1_9MYCO</name>
<protein>
    <submittedName>
        <fullName evidence="16">ATP-binding cassette, subfamily B</fullName>
    </submittedName>
</protein>
<feature type="region of interest" description="Disordered" evidence="12">
    <location>
        <begin position="1"/>
        <end position="20"/>
    </location>
</feature>
<evidence type="ECO:0000256" key="2">
    <source>
        <dbReference type="ARBA" id="ARBA00022448"/>
    </source>
</evidence>
<evidence type="ECO:0000256" key="4">
    <source>
        <dbReference type="ARBA" id="ARBA00022519"/>
    </source>
</evidence>
<feature type="transmembrane region" description="Helical" evidence="13">
    <location>
        <begin position="54"/>
        <end position="77"/>
    </location>
</feature>
<evidence type="ECO:0000256" key="10">
    <source>
        <dbReference type="ARBA" id="ARBA00023136"/>
    </source>
</evidence>
<keyword evidence="7 16" id="KW-0067">ATP-binding</keyword>
<gene>
    <name evidence="16" type="ORF">SAMN02799620_00487</name>
</gene>
<evidence type="ECO:0000256" key="6">
    <source>
        <dbReference type="ARBA" id="ARBA00022741"/>
    </source>
</evidence>
<keyword evidence="6" id="KW-0547">Nucleotide-binding</keyword>
<reference evidence="17" key="1">
    <citation type="submission" date="2016-10" db="EMBL/GenBank/DDBJ databases">
        <authorList>
            <person name="Varghese N."/>
            <person name="Submissions S."/>
        </authorList>
    </citation>
    <scope>NUCLEOTIDE SEQUENCE [LARGE SCALE GENOMIC DNA]</scope>
    <source>
        <strain evidence="17">UNC267MFSha1.1M11</strain>
    </source>
</reference>
<evidence type="ECO:0000259" key="15">
    <source>
        <dbReference type="PROSITE" id="PS50929"/>
    </source>
</evidence>
<dbReference type="FunFam" id="3.40.50.300:FF:000221">
    <property type="entry name" value="Multidrug ABC transporter ATP-binding protein"/>
    <property type="match status" value="1"/>
</dbReference>
<evidence type="ECO:0000256" key="11">
    <source>
        <dbReference type="ARBA" id="ARBA00023455"/>
    </source>
</evidence>
<feature type="transmembrane region" description="Helical" evidence="13">
    <location>
        <begin position="309"/>
        <end position="332"/>
    </location>
</feature>
<evidence type="ECO:0000313" key="16">
    <source>
        <dbReference type="EMBL" id="SCX02813.1"/>
    </source>
</evidence>
<keyword evidence="8" id="KW-1278">Translocase</keyword>
<evidence type="ECO:0000256" key="9">
    <source>
        <dbReference type="ARBA" id="ARBA00022989"/>
    </source>
</evidence>
<dbReference type="Gene3D" id="1.20.1560.10">
    <property type="entry name" value="ABC transporter type 1, transmembrane domain"/>
    <property type="match status" value="1"/>
</dbReference>
<feature type="transmembrane region" description="Helical" evidence="13">
    <location>
        <begin position="284"/>
        <end position="303"/>
    </location>
</feature>
<evidence type="ECO:0000256" key="7">
    <source>
        <dbReference type="ARBA" id="ARBA00022840"/>
    </source>
</evidence>
<accession>A0A1G4V8B1</accession>
<evidence type="ECO:0000259" key="14">
    <source>
        <dbReference type="PROSITE" id="PS50893"/>
    </source>
</evidence>
<dbReference type="EMBL" id="FMUB01000001">
    <property type="protein sequence ID" value="SCX02813.1"/>
    <property type="molecule type" value="Genomic_DNA"/>
</dbReference>
<dbReference type="SMART" id="SM00382">
    <property type="entry name" value="AAA"/>
    <property type="match status" value="1"/>
</dbReference>
<keyword evidence="4" id="KW-0997">Cell inner membrane</keyword>
<sequence length="626" mass="66060">MTTLQPVLDGAGTTPPQPPRVTATYTRLAARQAARADALALKALLAPVTGRTRVAQVLTLIASAATVVPFIGIVEIGRTLVAGNAADTSRIWTIVAVVIGALLVRTWASGTALTLTHLADGDLQRSLRRRIVDTLGRLPLGWFNGTSSGEVRKAVQQDVGELHFLVAHAAVENTGALATPAFGLAYCFSLDWRLGLLAIGTAPVYLLVYLWLGRDVRVQMERMNAGVARISATIVEFIGGVAVVKTFGETGRAHQRFADAAEEFNDGFAEWMGPMVRVKAASSIFIEAPTVLLVNLAGGYWLVRSGWVAPIDVLGSTLVAMTIPAAVLAVGYSAGIRKQAQAAAGRLVRLLDQPKLKVSANPQLPQGNSVEFDGVSFSYDGTSTVLHEVDLTLEPATMTALVGASGSGKSTLATLVPRFHDATAGTVRVGGVDVREIDPAVLYRHVGFVLQDVQLLGVSVADNIRLGRPGATNEEVYQAAEAAHVHDRILALPRGYDSVVGEDAHFSGGEAQRVSIARALLADTPVLVLDEATASADPDSEAQIQAALSRLIAGRTVLVIAHRLGSIVGADNIVVLDAGRVVEQGRHDELLARGGRYAAMWQVYSDGNAELVPSLSSSEQNMEGAR</sequence>
<dbReference type="GO" id="GO:0016887">
    <property type="term" value="F:ATP hydrolysis activity"/>
    <property type="evidence" value="ECO:0007669"/>
    <property type="project" value="InterPro"/>
</dbReference>
<evidence type="ECO:0000313" key="17">
    <source>
        <dbReference type="Proteomes" id="UP000199707"/>
    </source>
</evidence>
<dbReference type="PANTHER" id="PTHR24221:SF654">
    <property type="entry name" value="ATP-BINDING CASSETTE SUB-FAMILY B MEMBER 6"/>
    <property type="match status" value="1"/>
</dbReference>
<dbReference type="PANTHER" id="PTHR24221">
    <property type="entry name" value="ATP-BINDING CASSETTE SUB-FAMILY B"/>
    <property type="match status" value="1"/>
</dbReference>
<feature type="transmembrane region" description="Helical" evidence="13">
    <location>
        <begin position="192"/>
        <end position="212"/>
    </location>
</feature>
<feature type="domain" description="ABC transporter" evidence="14">
    <location>
        <begin position="370"/>
        <end position="603"/>
    </location>
</feature>
<dbReference type="InterPro" id="IPR039421">
    <property type="entry name" value="Type_1_exporter"/>
</dbReference>
<comment type="similarity">
    <text evidence="11">Belongs to the ABC transporter superfamily. Siderophore-Fe(3+) uptake transporter (SIUT) (TC 3.A.1.21) family.</text>
</comment>
<dbReference type="RefSeq" id="WP_090353505.1">
    <property type="nucleotide sequence ID" value="NZ_FMUB01000001.1"/>
</dbReference>
<keyword evidence="2" id="KW-0813">Transport</keyword>
<dbReference type="GO" id="GO:0140359">
    <property type="term" value="F:ABC-type transporter activity"/>
    <property type="evidence" value="ECO:0007669"/>
    <property type="project" value="InterPro"/>
</dbReference>
<dbReference type="SUPFAM" id="SSF52540">
    <property type="entry name" value="P-loop containing nucleoside triphosphate hydrolases"/>
    <property type="match status" value="1"/>
</dbReference>
<dbReference type="PROSITE" id="PS50893">
    <property type="entry name" value="ABC_TRANSPORTER_2"/>
    <property type="match status" value="1"/>
</dbReference>
<dbReference type="GO" id="GO:0005886">
    <property type="term" value="C:plasma membrane"/>
    <property type="evidence" value="ECO:0007669"/>
    <property type="project" value="UniProtKB-SubCell"/>
</dbReference>
<evidence type="ECO:0000256" key="5">
    <source>
        <dbReference type="ARBA" id="ARBA00022692"/>
    </source>
</evidence>
<dbReference type="Proteomes" id="UP000199707">
    <property type="component" value="Unassembled WGS sequence"/>
</dbReference>
<keyword evidence="10 13" id="KW-0472">Membrane</keyword>
<comment type="subcellular location">
    <subcellularLocation>
        <location evidence="1">Cell inner membrane</location>
        <topology evidence="1">Multi-pass membrane protein</topology>
    </subcellularLocation>
</comment>
<evidence type="ECO:0000256" key="3">
    <source>
        <dbReference type="ARBA" id="ARBA00022475"/>
    </source>
</evidence>
<dbReference type="CDD" id="cd07346">
    <property type="entry name" value="ABC_6TM_exporters"/>
    <property type="match status" value="1"/>
</dbReference>
<dbReference type="Pfam" id="PF00664">
    <property type="entry name" value="ABC_membrane"/>
    <property type="match status" value="1"/>
</dbReference>
<keyword evidence="3" id="KW-1003">Cell membrane</keyword>
<keyword evidence="9 13" id="KW-1133">Transmembrane helix</keyword>
<feature type="transmembrane region" description="Helical" evidence="13">
    <location>
        <begin position="89"/>
        <end position="108"/>
    </location>
</feature>
<dbReference type="InterPro" id="IPR003593">
    <property type="entry name" value="AAA+_ATPase"/>
</dbReference>